<comment type="caution">
    <text evidence="1">The sequence shown here is derived from an EMBL/GenBank/DDBJ whole genome shotgun (WGS) entry which is preliminary data.</text>
</comment>
<reference evidence="1 2" key="1">
    <citation type="submission" date="2024-04" db="EMBL/GenBank/DDBJ databases">
        <title>Phyllosticta paracitricarpa is synonymous to the EU quarantine fungus P. citricarpa based on phylogenomic analyses.</title>
        <authorList>
            <consortium name="Lawrence Berkeley National Laboratory"/>
            <person name="Van Ingen-Buijs V.A."/>
            <person name="Van Westerhoven A.C."/>
            <person name="Haridas S."/>
            <person name="Skiadas P."/>
            <person name="Martin F."/>
            <person name="Groenewald J.Z."/>
            <person name="Crous P.W."/>
            <person name="Seidl M.F."/>
        </authorList>
    </citation>
    <scope>NUCLEOTIDE SEQUENCE [LARGE SCALE GENOMIC DNA]</scope>
    <source>
        <strain evidence="1 2">CBS 123374</strain>
    </source>
</reference>
<dbReference type="EMBL" id="JBBWRZ010000004">
    <property type="protein sequence ID" value="KAK8238332.1"/>
    <property type="molecule type" value="Genomic_DNA"/>
</dbReference>
<sequence length="111" mass="11883">MVTGIPSSILIAFFIGVSGRSLPVMSKELLTPRPSCLKARHLPRGLKCSLYSHDTELGASVAYAAQLLQRRSLLPPGMLISLGSSSNTANWMRESAAAYIPPPVNESCLTL</sequence>
<protein>
    <submittedName>
        <fullName evidence="1">Uncharacterized protein</fullName>
    </submittedName>
</protein>
<evidence type="ECO:0000313" key="1">
    <source>
        <dbReference type="EMBL" id="KAK8238332.1"/>
    </source>
</evidence>
<gene>
    <name evidence="1" type="ORF">HDK90DRAFT_222939</name>
</gene>
<evidence type="ECO:0000313" key="2">
    <source>
        <dbReference type="Proteomes" id="UP001492380"/>
    </source>
</evidence>
<dbReference type="Proteomes" id="UP001492380">
    <property type="component" value="Unassembled WGS sequence"/>
</dbReference>
<name>A0ABR1YUG1_9PEZI</name>
<proteinExistence type="predicted"/>
<organism evidence="1 2">
    <name type="scientific">Phyllosticta capitalensis</name>
    <dbReference type="NCBI Taxonomy" id="121624"/>
    <lineage>
        <taxon>Eukaryota</taxon>
        <taxon>Fungi</taxon>
        <taxon>Dikarya</taxon>
        <taxon>Ascomycota</taxon>
        <taxon>Pezizomycotina</taxon>
        <taxon>Dothideomycetes</taxon>
        <taxon>Dothideomycetes incertae sedis</taxon>
        <taxon>Botryosphaeriales</taxon>
        <taxon>Phyllostictaceae</taxon>
        <taxon>Phyllosticta</taxon>
    </lineage>
</organism>
<accession>A0ABR1YUG1</accession>
<keyword evidence="2" id="KW-1185">Reference proteome</keyword>